<gene>
    <name evidence="2" type="ORF">M427DRAFT_50662</name>
</gene>
<evidence type="ECO:0000313" key="3">
    <source>
        <dbReference type="Proteomes" id="UP000070544"/>
    </source>
</evidence>
<name>A0A139B005_GONPJ</name>
<dbReference type="STRING" id="1344416.A0A139B005"/>
<sequence length="377" mass="41191">MALQWGIIAPGGIVEEVSPFVFYDGGVNAIRAVASRNLDKAKAFAEKFSTHGPVKAYGSYEELIADPDVQAVYLATPTIPRKILVEKCAAAGKHVLAEKPLCPTANEVEEMIQKIKGKGLQFLDATHFVHHPRTHAITQVLRDQSLLGHVTDVTSSFIANLPETPTQIRFMVDQEPLGALGDLGWYNLKLTFLAFDNLQPESVVALTTPASPTNPAIMSMTVVLKFPDLHVPNSKPIPRTARFVCGFNGSSLVQSVVVQGTKAAVEWSDFVHPWSYVARRKNTRVLDTKTYPLEYKICKRAGHVNAQVVTVENADAAGVDYLFRRFKRAVDEGGSAPDITSMLQADVLVHRTIDACIESRELGGVPVDFKGKSGARM</sequence>
<keyword evidence="3" id="KW-1185">Reference proteome</keyword>
<reference evidence="2 3" key="1">
    <citation type="journal article" date="2015" name="Genome Biol. Evol.">
        <title>Phylogenomic analyses indicate that early fungi evolved digesting cell walls of algal ancestors of land plants.</title>
        <authorList>
            <person name="Chang Y."/>
            <person name="Wang S."/>
            <person name="Sekimoto S."/>
            <person name="Aerts A.L."/>
            <person name="Choi C."/>
            <person name="Clum A."/>
            <person name="LaButti K.M."/>
            <person name="Lindquist E.A."/>
            <person name="Yee Ngan C."/>
            <person name="Ohm R.A."/>
            <person name="Salamov A.A."/>
            <person name="Grigoriev I.V."/>
            <person name="Spatafora J.W."/>
            <person name="Berbee M.L."/>
        </authorList>
    </citation>
    <scope>NUCLEOTIDE SEQUENCE [LARGE SCALE GENOMIC DNA]</scope>
    <source>
        <strain evidence="2 3">JEL478</strain>
    </source>
</reference>
<dbReference type="Gene3D" id="3.40.50.720">
    <property type="entry name" value="NAD(P)-binding Rossmann-like Domain"/>
    <property type="match status" value="1"/>
</dbReference>
<dbReference type="InterPro" id="IPR036291">
    <property type="entry name" value="NAD(P)-bd_dom_sf"/>
</dbReference>
<dbReference type="SUPFAM" id="SSF51735">
    <property type="entry name" value="NAD(P)-binding Rossmann-fold domains"/>
    <property type="match status" value="1"/>
</dbReference>
<dbReference type="InterPro" id="IPR000683">
    <property type="entry name" value="Gfo/Idh/MocA-like_OxRdtase_N"/>
</dbReference>
<dbReference type="GO" id="GO:0000166">
    <property type="term" value="F:nucleotide binding"/>
    <property type="evidence" value="ECO:0007669"/>
    <property type="project" value="InterPro"/>
</dbReference>
<dbReference type="SUPFAM" id="SSF55347">
    <property type="entry name" value="Glyceraldehyde-3-phosphate dehydrogenase-like, C-terminal domain"/>
    <property type="match status" value="1"/>
</dbReference>
<proteinExistence type="predicted"/>
<accession>A0A139B005</accession>
<dbReference type="AlphaFoldDB" id="A0A139B005"/>
<evidence type="ECO:0000259" key="1">
    <source>
        <dbReference type="Pfam" id="PF01408"/>
    </source>
</evidence>
<dbReference type="Proteomes" id="UP000070544">
    <property type="component" value="Unassembled WGS sequence"/>
</dbReference>
<dbReference type="Pfam" id="PF01408">
    <property type="entry name" value="GFO_IDH_MocA"/>
    <property type="match status" value="1"/>
</dbReference>
<dbReference type="EMBL" id="KQ965731">
    <property type="protein sequence ID" value="KXS22328.1"/>
    <property type="molecule type" value="Genomic_DNA"/>
</dbReference>
<organism evidence="2 3">
    <name type="scientific">Gonapodya prolifera (strain JEL478)</name>
    <name type="common">Monoblepharis prolifera</name>
    <dbReference type="NCBI Taxonomy" id="1344416"/>
    <lineage>
        <taxon>Eukaryota</taxon>
        <taxon>Fungi</taxon>
        <taxon>Fungi incertae sedis</taxon>
        <taxon>Chytridiomycota</taxon>
        <taxon>Chytridiomycota incertae sedis</taxon>
        <taxon>Monoblepharidomycetes</taxon>
        <taxon>Monoblepharidales</taxon>
        <taxon>Gonapodyaceae</taxon>
        <taxon>Gonapodya</taxon>
    </lineage>
</organism>
<dbReference type="Gene3D" id="3.30.360.10">
    <property type="entry name" value="Dihydrodipicolinate Reductase, domain 2"/>
    <property type="match status" value="1"/>
</dbReference>
<protein>
    <submittedName>
        <fullName evidence="2">NAD(P)-binding protein</fullName>
    </submittedName>
</protein>
<evidence type="ECO:0000313" key="2">
    <source>
        <dbReference type="EMBL" id="KXS22328.1"/>
    </source>
</evidence>
<dbReference type="PANTHER" id="PTHR46368:SF4">
    <property type="entry name" value="OS10G0403700 PROTEIN"/>
    <property type="match status" value="1"/>
</dbReference>
<feature type="domain" description="Gfo/Idh/MocA-like oxidoreductase N-terminal" evidence="1">
    <location>
        <begin position="27"/>
        <end position="122"/>
    </location>
</feature>
<dbReference type="PANTHER" id="PTHR46368">
    <property type="match status" value="1"/>
</dbReference>
<dbReference type="OrthoDB" id="2129491at2759"/>